<evidence type="ECO:0000313" key="2">
    <source>
        <dbReference type="Proteomes" id="UP000606786"/>
    </source>
</evidence>
<name>A0A811UIW2_CERCA</name>
<proteinExistence type="predicted"/>
<organism evidence="1 2">
    <name type="scientific">Ceratitis capitata</name>
    <name type="common">Mediterranean fruit fly</name>
    <name type="synonym">Tephritis capitata</name>
    <dbReference type="NCBI Taxonomy" id="7213"/>
    <lineage>
        <taxon>Eukaryota</taxon>
        <taxon>Metazoa</taxon>
        <taxon>Ecdysozoa</taxon>
        <taxon>Arthropoda</taxon>
        <taxon>Hexapoda</taxon>
        <taxon>Insecta</taxon>
        <taxon>Pterygota</taxon>
        <taxon>Neoptera</taxon>
        <taxon>Endopterygota</taxon>
        <taxon>Diptera</taxon>
        <taxon>Brachycera</taxon>
        <taxon>Muscomorpha</taxon>
        <taxon>Tephritoidea</taxon>
        <taxon>Tephritidae</taxon>
        <taxon>Ceratitis</taxon>
        <taxon>Ceratitis</taxon>
    </lineage>
</organism>
<accession>A0A811UIW2</accession>
<dbReference type="OrthoDB" id="5062115at2759"/>
<dbReference type="EMBL" id="CAJHJT010000012">
    <property type="protein sequence ID" value="CAD6997103.1"/>
    <property type="molecule type" value="Genomic_DNA"/>
</dbReference>
<keyword evidence="2" id="KW-1185">Reference proteome</keyword>
<protein>
    <submittedName>
        <fullName evidence="1">(Mediterranean fruit fly) hypothetical protein</fullName>
    </submittedName>
</protein>
<reference evidence="1" key="1">
    <citation type="submission" date="2020-11" db="EMBL/GenBank/DDBJ databases">
        <authorList>
            <person name="Whitehead M."/>
        </authorList>
    </citation>
    <scope>NUCLEOTIDE SEQUENCE</scope>
    <source>
        <strain evidence="1">EGII</strain>
    </source>
</reference>
<evidence type="ECO:0000313" key="1">
    <source>
        <dbReference type="EMBL" id="CAD6997103.1"/>
    </source>
</evidence>
<dbReference type="AlphaFoldDB" id="A0A811UIW2"/>
<comment type="caution">
    <text evidence="1">The sequence shown here is derived from an EMBL/GenBank/DDBJ whole genome shotgun (WGS) entry which is preliminary data.</text>
</comment>
<dbReference type="Proteomes" id="UP000606786">
    <property type="component" value="Unassembled WGS sequence"/>
</dbReference>
<sequence length="138" mass="15455">MAFEDATHQLNNSLSFTNQSAIGVSAKTKQNGTNRGILPQIDSNFIEMSKPSELNVSRALNARNNKETVKMFGWGKFQPTFLQRFCTAKWALFWLCWGGAMQAQLEPTTVYNEIIYEDLLPHVACRVISLALIGNKAV</sequence>
<gene>
    <name evidence="1" type="ORF">CCAP1982_LOCUS5755</name>
</gene>